<dbReference type="EnsemblPlants" id="PNT71444">
    <property type="protein sequence ID" value="PNT71444"/>
    <property type="gene ID" value="BRADI_2g27662v3"/>
</dbReference>
<dbReference type="Gramene" id="PNT71444">
    <property type="protein sequence ID" value="PNT71444"/>
    <property type="gene ID" value="BRADI_2g27662v3"/>
</dbReference>
<keyword evidence="4" id="KW-1185">Reference proteome</keyword>
<gene>
    <name evidence="2" type="ORF">BRADI_2g27662v3</name>
</gene>
<evidence type="ECO:0000256" key="1">
    <source>
        <dbReference type="SAM" id="MobiDB-lite"/>
    </source>
</evidence>
<reference evidence="2 3" key="1">
    <citation type="journal article" date="2010" name="Nature">
        <title>Genome sequencing and analysis of the model grass Brachypodium distachyon.</title>
        <authorList>
            <consortium name="International Brachypodium Initiative"/>
        </authorList>
    </citation>
    <scope>NUCLEOTIDE SEQUENCE [LARGE SCALE GENOMIC DNA]</scope>
    <source>
        <strain evidence="2 3">Bd21</strain>
    </source>
</reference>
<dbReference type="Proteomes" id="UP000008810">
    <property type="component" value="Chromosome 2"/>
</dbReference>
<reference evidence="2" key="2">
    <citation type="submission" date="2017-06" db="EMBL/GenBank/DDBJ databases">
        <title>WGS assembly of Brachypodium distachyon.</title>
        <authorList>
            <consortium name="The International Brachypodium Initiative"/>
            <person name="Lucas S."/>
            <person name="Harmon-Smith M."/>
            <person name="Lail K."/>
            <person name="Tice H."/>
            <person name="Grimwood J."/>
            <person name="Bruce D."/>
            <person name="Barry K."/>
            <person name="Shu S."/>
            <person name="Lindquist E."/>
            <person name="Wang M."/>
            <person name="Pitluck S."/>
            <person name="Vogel J.P."/>
            <person name="Garvin D.F."/>
            <person name="Mockler T.C."/>
            <person name="Schmutz J."/>
            <person name="Rokhsar D."/>
            <person name="Bevan M.W."/>
        </authorList>
    </citation>
    <scope>NUCLEOTIDE SEQUENCE</scope>
    <source>
        <strain evidence="2">Bd21</strain>
    </source>
</reference>
<evidence type="ECO:0000313" key="4">
    <source>
        <dbReference type="Proteomes" id="UP000008810"/>
    </source>
</evidence>
<accession>A0A2K2DAY4</accession>
<evidence type="ECO:0000313" key="2">
    <source>
        <dbReference type="EMBL" id="PNT71444.1"/>
    </source>
</evidence>
<feature type="compositionally biased region" description="Basic and acidic residues" evidence="1">
    <location>
        <begin position="64"/>
        <end position="78"/>
    </location>
</feature>
<proteinExistence type="predicted"/>
<dbReference type="EMBL" id="CM000881">
    <property type="protein sequence ID" value="PNT71444.1"/>
    <property type="molecule type" value="Genomic_DNA"/>
</dbReference>
<protein>
    <submittedName>
        <fullName evidence="2 3">Uncharacterized protein</fullName>
    </submittedName>
</protein>
<name>A0A2K2DAY4_BRADI</name>
<feature type="region of interest" description="Disordered" evidence="1">
    <location>
        <begin position="32"/>
        <end position="94"/>
    </location>
</feature>
<evidence type="ECO:0000313" key="3">
    <source>
        <dbReference type="EnsemblPlants" id="PNT71444"/>
    </source>
</evidence>
<sequence>MRRRSRGDCAVAWEGRGRVDSRLQDRRAAHRVAPNVPATDAHGRLGGQTTRVGLQGEGKLGAAHRTDGGTRAEAEEQAKQQLDQGKMGSRFVDR</sequence>
<dbReference type="AlphaFoldDB" id="A0A2K2DAY4"/>
<organism evidence="2">
    <name type="scientific">Brachypodium distachyon</name>
    <name type="common">Purple false brome</name>
    <name type="synonym">Trachynia distachya</name>
    <dbReference type="NCBI Taxonomy" id="15368"/>
    <lineage>
        <taxon>Eukaryota</taxon>
        <taxon>Viridiplantae</taxon>
        <taxon>Streptophyta</taxon>
        <taxon>Embryophyta</taxon>
        <taxon>Tracheophyta</taxon>
        <taxon>Spermatophyta</taxon>
        <taxon>Magnoliopsida</taxon>
        <taxon>Liliopsida</taxon>
        <taxon>Poales</taxon>
        <taxon>Poaceae</taxon>
        <taxon>BOP clade</taxon>
        <taxon>Pooideae</taxon>
        <taxon>Stipodae</taxon>
        <taxon>Brachypodieae</taxon>
        <taxon>Brachypodium</taxon>
    </lineage>
</organism>
<dbReference type="InParanoid" id="A0A2K2DAY4"/>
<reference evidence="3" key="3">
    <citation type="submission" date="2018-08" db="UniProtKB">
        <authorList>
            <consortium name="EnsemblPlants"/>
        </authorList>
    </citation>
    <scope>IDENTIFICATION</scope>
    <source>
        <strain evidence="3">cv. Bd21</strain>
    </source>
</reference>